<dbReference type="Proteomes" id="UP000256709">
    <property type="component" value="Unassembled WGS sequence"/>
</dbReference>
<dbReference type="EMBL" id="NBXA01000007">
    <property type="protein sequence ID" value="RFA15329.1"/>
    <property type="molecule type" value="Genomic_DNA"/>
</dbReference>
<name>A0A3E0W0Q4_9MICO</name>
<gene>
    <name evidence="3" type="ORF">B7R21_04755</name>
</gene>
<evidence type="ECO:0000313" key="4">
    <source>
        <dbReference type="Proteomes" id="UP000256709"/>
    </source>
</evidence>
<dbReference type="InterPro" id="IPR001932">
    <property type="entry name" value="PPM-type_phosphatase-like_dom"/>
</dbReference>
<evidence type="ECO:0000259" key="2">
    <source>
        <dbReference type="Pfam" id="PF13672"/>
    </source>
</evidence>
<sequence>MVPVGRPGRQRGSAGDPSDLGCHHPAVHHDCVFSEPLHRAGCAIRLVAAPARRSGQSRPGLLNMAGHGAVESRTATGPAIGEPGRMASETRGGVPLFVSSGADAELSESALGLLEIRAASIRGLQHRSAGTERQDAFSVTWDEDSQTLLVLVADGVGSLPDSRLASTRATELGQKLWREGFRDLPELVREINASVVDLARESATKSMATTLTALTIGVCEAGGFDLARCSIGDSPIWILQNSEWTLWSPDGDVDESFSAPITAIPFAEAAVNVQSQLISHGAVFVMTDGVGTPLQLSPDVRLSLAAWWESPPNLFEFGSQVSFARRSFIDDRTVVGVWLGGSGRIPEPTA</sequence>
<proteinExistence type="predicted"/>
<dbReference type="AlphaFoldDB" id="A0A3E0W0Q4"/>
<evidence type="ECO:0000313" key="3">
    <source>
        <dbReference type="EMBL" id="RFA15329.1"/>
    </source>
</evidence>
<dbReference type="SUPFAM" id="SSF81606">
    <property type="entry name" value="PP2C-like"/>
    <property type="match status" value="1"/>
</dbReference>
<organism evidence="3 4">
    <name type="scientific">Subtercola boreus</name>
    <dbReference type="NCBI Taxonomy" id="120213"/>
    <lineage>
        <taxon>Bacteria</taxon>
        <taxon>Bacillati</taxon>
        <taxon>Actinomycetota</taxon>
        <taxon>Actinomycetes</taxon>
        <taxon>Micrococcales</taxon>
        <taxon>Microbacteriaceae</taxon>
        <taxon>Subtercola</taxon>
    </lineage>
</organism>
<accession>A0A3E0W0Q4</accession>
<protein>
    <recommendedName>
        <fullName evidence="2">PPM-type phosphatase domain-containing protein</fullName>
    </recommendedName>
</protein>
<dbReference type="OrthoDB" id="491589at2"/>
<dbReference type="Gene3D" id="3.60.40.10">
    <property type="entry name" value="PPM-type phosphatase domain"/>
    <property type="match status" value="1"/>
</dbReference>
<comment type="caution">
    <text evidence="3">The sequence shown here is derived from an EMBL/GenBank/DDBJ whole genome shotgun (WGS) entry which is preliminary data.</text>
</comment>
<feature type="region of interest" description="Disordered" evidence="1">
    <location>
        <begin position="1"/>
        <end position="21"/>
    </location>
</feature>
<dbReference type="Pfam" id="PF13672">
    <property type="entry name" value="PP2C_2"/>
    <property type="match status" value="1"/>
</dbReference>
<reference evidence="3 4" key="1">
    <citation type="submission" date="2017-04" db="EMBL/GenBank/DDBJ databases">
        <title>Comparative genome analysis of Subtercola boreus.</title>
        <authorList>
            <person name="Cho Y.-J."/>
            <person name="Cho A."/>
            <person name="Kim O.-S."/>
            <person name="Lee J.-I."/>
        </authorList>
    </citation>
    <scope>NUCLEOTIDE SEQUENCE [LARGE SCALE GENOMIC DNA]</scope>
    <source>
        <strain evidence="3 4">P27444</strain>
    </source>
</reference>
<dbReference type="InterPro" id="IPR036457">
    <property type="entry name" value="PPM-type-like_dom_sf"/>
</dbReference>
<feature type="domain" description="PPM-type phosphatase" evidence="2">
    <location>
        <begin position="122"/>
        <end position="309"/>
    </location>
</feature>
<evidence type="ECO:0000256" key="1">
    <source>
        <dbReference type="SAM" id="MobiDB-lite"/>
    </source>
</evidence>